<protein>
    <submittedName>
        <fullName evidence="1">Uncharacterized protein</fullName>
    </submittedName>
</protein>
<reference evidence="1 2" key="1">
    <citation type="submission" date="2016-10" db="EMBL/GenBank/DDBJ databases">
        <authorList>
            <person name="de Groot N.N."/>
        </authorList>
    </citation>
    <scope>NUCLEOTIDE SEQUENCE [LARGE SCALE GENOMIC DNA]</scope>
    <source>
        <strain evidence="1 2">DSM 21668</strain>
    </source>
</reference>
<dbReference type="Proteomes" id="UP000198901">
    <property type="component" value="Unassembled WGS sequence"/>
</dbReference>
<proteinExistence type="predicted"/>
<sequence>MSFDEKDTYFDTFSTCYHAHRNELWGNPLFASRQEAISSSVLFQSSS</sequence>
<evidence type="ECO:0000313" key="2">
    <source>
        <dbReference type="Proteomes" id="UP000198901"/>
    </source>
</evidence>
<accession>A0A1G9YLK2</accession>
<dbReference type="AlphaFoldDB" id="A0A1G9YLK2"/>
<gene>
    <name evidence="1" type="ORF">SAMN04488090_4984</name>
</gene>
<evidence type="ECO:0000313" key="1">
    <source>
        <dbReference type="EMBL" id="SDN10034.1"/>
    </source>
</evidence>
<organism evidence="1 2">
    <name type="scientific">Siphonobacter aquaeclarae</name>
    <dbReference type="NCBI Taxonomy" id="563176"/>
    <lineage>
        <taxon>Bacteria</taxon>
        <taxon>Pseudomonadati</taxon>
        <taxon>Bacteroidota</taxon>
        <taxon>Cytophagia</taxon>
        <taxon>Cytophagales</taxon>
        <taxon>Cytophagaceae</taxon>
        <taxon>Siphonobacter</taxon>
    </lineage>
</organism>
<name>A0A1G9YLK2_9BACT</name>
<keyword evidence="2" id="KW-1185">Reference proteome</keyword>
<dbReference type="EMBL" id="FNGS01000014">
    <property type="protein sequence ID" value="SDN10034.1"/>
    <property type="molecule type" value="Genomic_DNA"/>
</dbReference>